<dbReference type="PANTHER" id="PTHR46586">
    <property type="entry name" value="ANKYRIN REPEAT-CONTAINING PROTEIN"/>
    <property type="match status" value="1"/>
</dbReference>
<evidence type="ECO:0000313" key="2">
    <source>
        <dbReference type="Proteomes" id="UP000243579"/>
    </source>
</evidence>
<dbReference type="OrthoDB" id="65871at2759"/>
<dbReference type="SUPFAM" id="SSF48403">
    <property type="entry name" value="Ankyrin repeat"/>
    <property type="match status" value="2"/>
</dbReference>
<comment type="caution">
    <text evidence="1">The sequence shown here is derived from an EMBL/GenBank/DDBJ whole genome shotgun (WGS) entry which is preliminary data.</text>
</comment>
<dbReference type="Proteomes" id="UP000243579">
    <property type="component" value="Unassembled WGS sequence"/>
</dbReference>
<gene>
    <name evidence="1" type="ORF">ACHHYP_17369</name>
</gene>
<accession>A0A1V9Y4L8</accession>
<name>A0A1V9Y4L8_ACHHY</name>
<dbReference type="InterPro" id="IPR036770">
    <property type="entry name" value="Ankyrin_rpt-contain_sf"/>
</dbReference>
<organism evidence="1 2">
    <name type="scientific">Achlya hypogyna</name>
    <name type="common">Oomycete</name>
    <name type="synonym">Protoachlya hypogyna</name>
    <dbReference type="NCBI Taxonomy" id="1202772"/>
    <lineage>
        <taxon>Eukaryota</taxon>
        <taxon>Sar</taxon>
        <taxon>Stramenopiles</taxon>
        <taxon>Oomycota</taxon>
        <taxon>Saprolegniomycetes</taxon>
        <taxon>Saprolegniales</taxon>
        <taxon>Achlyaceae</taxon>
        <taxon>Achlya</taxon>
    </lineage>
</organism>
<reference evidence="1 2" key="1">
    <citation type="journal article" date="2014" name="Genome Biol. Evol.">
        <title>The secreted proteins of Achlya hypogyna and Thraustotheca clavata identify the ancestral oomycete secretome and reveal gene acquisitions by horizontal gene transfer.</title>
        <authorList>
            <person name="Misner I."/>
            <person name="Blouin N."/>
            <person name="Leonard G."/>
            <person name="Richards T.A."/>
            <person name="Lane C.E."/>
        </authorList>
    </citation>
    <scope>NUCLEOTIDE SEQUENCE [LARGE SCALE GENOMIC DNA]</scope>
    <source>
        <strain evidence="1 2">ATCC 48635</strain>
    </source>
</reference>
<keyword evidence="2" id="KW-1185">Reference proteome</keyword>
<dbReference type="InterPro" id="IPR052050">
    <property type="entry name" value="SecEffector_AnkRepeat"/>
</dbReference>
<dbReference type="EMBL" id="JNBR01002893">
    <property type="protein sequence ID" value="OQR80654.1"/>
    <property type="molecule type" value="Genomic_DNA"/>
</dbReference>
<evidence type="ECO:0000313" key="1">
    <source>
        <dbReference type="EMBL" id="OQR80654.1"/>
    </source>
</evidence>
<dbReference type="AlphaFoldDB" id="A0A1V9Y4L8"/>
<protein>
    <submittedName>
        <fullName evidence="1">Uncharacterized protein</fullName>
    </submittedName>
</protein>
<proteinExistence type="predicted"/>
<dbReference type="PANTHER" id="PTHR46586:SF3">
    <property type="entry name" value="ANKYRIN REPEAT-CONTAINING PROTEIN"/>
    <property type="match status" value="1"/>
</dbReference>
<sequence length="724" mass="77805">MVSWVPCCRSTPRPSAALAVLTTLDLVRVLASFQAGATRRLLALRRQIRAVRLTNFIANQQLPCPSRRLPWSAFFLAFHRQMVASPGIDLTSLRAPAHALAYALVVGDVPAVAALLPAATDIEHIQWSVAATHGHVHVLQYLLVHDRGHCTADTMRAAAWSGHGAVVRFLLTHSIGAKDLLHYACMGGRLALVQHAWRLAPAVTPATIVAAAALGRLPVLRFLLARATDSFSPEATDAAAAAGHLAVVQMLHRLGHHGHHALYQAATHGHVDVVAFLEAVASDEDVATSVYGAARCGQLTVVEYFLAHRPATVVLSELELAANEGAKGAATADCRAIAALVKRMRYAEAIASECCLQVVAPLRPMGCWSMLPWTGRCGPGYSQKVLGSAQLRTLRVSMPPSLHPLRSPDLVVAIAAFQPGYSQRTIALVRALRVVPLRQPARLAVALGPFHVRYAVWFRRFGARGLDELCANGFSDHLVVYALAFSNVELLTALHARGRLGTVDWEACAAYAHLSVFQFLFDAGLGTKCPASVLGTAAATGNLQLVRFLHHRGAPIPSDALKVACNSGHIKVAEYCLQYGLGHWDRSTVVVAILHGRTNVIQFLHRHNYQGFSAATMDLAAQHGKLEIVAFLHKHRQEGCSARALESAAGNGHVGVVRFLDTYRREGSVVVALEAAAAKGHVAVVRYLLVERRVTMDKTIARVLLASCKHPAVVAVAKTSGILC</sequence>
<dbReference type="STRING" id="1202772.A0A1V9Y4L8"/>
<dbReference type="Gene3D" id="1.25.40.20">
    <property type="entry name" value="Ankyrin repeat-containing domain"/>
    <property type="match status" value="3"/>
</dbReference>